<proteinExistence type="predicted"/>
<sequence length="117" mass="13405">MSYYFEVSGETVWDPALRIAKWYIALAGTTAELMRLPTGLTPSEQDTCEIDPKLFRGFVEGLYEVYFSTRHPVQHGLIKGVLLTSLVVLERTGTFIHPKSEREKPLWEEKQTLARSM</sequence>
<gene>
    <name evidence="1" type="ORF">ACFO9E_08385</name>
</gene>
<dbReference type="EMBL" id="JBHSFE010000008">
    <property type="protein sequence ID" value="MFC4607832.1"/>
    <property type="molecule type" value="Genomic_DNA"/>
</dbReference>
<dbReference type="Proteomes" id="UP001595993">
    <property type="component" value="Unassembled WGS sequence"/>
</dbReference>
<accession>A0ABV9G1P7</accession>
<dbReference type="InterPro" id="IPR045732">
    <property type="entry name" value="DUF6086"/>
</dbReference>
<reference evidence="2" key="1">
    <citation type="journal article" date="2019" name="Int. J. Syst. Evol. Microbiol.">
        <title>The Global Catalogue of Microorganisms (GCM) 10K type strain sequencing project: providing services to taxonomists for standard genome sequencing and annotation.</title>
        <authorList>
            <consortium name="The Broad Institute Genomics Platform"/>
            <consortium name="The Broad Institute Genome Sequencing Center for Infectious Disease"/>
            <person name="Wu L."/>
            <person name="Ma J."/>
        </authorList>
    </citation>
    <scope>NUCLEOTIDE SEQUENCE [LARGE SCALE GENOMIC DNA]</scope>
    <source>
        <strain evidence="2">CGMCC 4.7139</strain>
    </source>
</reference>
<comment type="caution">
    <text evidence="1">The sequence shown here is derived from an EMBL/GenBank/DDBJ whole genome shotgun (WGS) entry which is preliminary data.</text>
</comment>
<dbReference type="Pfam" id="PF19564">
    <property type="entry name" value="DUF6086"/>
    <property type="match status" value="1"/>
</dbReference>
<evidence type="ECO:0000313" key="2">
    <source>
        <dbReference type="Proteomes" id="UP001595993"/>
    </source>
</evidence>
<evidence type="ECO:0000313" key="1">
    <source>
        <dbReference type="EMBL" id="MFC4607832.1"/>
    </source>
</evidence>
<protein>
    <submittedName>
        <fullName evidence="1">DUF6086 family protein</fullName>
    </submittedName>
</protein>
<dbReference type="RefSeq" id="WP_381192957.1">
    <property type="nucleotide sequence ID" value="NZ_JBHSFE010000008.1"/>
</dbReference>
<name>A0ABV9G1P7_9ACTN</name>
<keyword evidence="2" id="KW-1185">Reference proteome</keyword>
<organism evidence="1 2">
    <name type="scientific">Streptomyces maoxianensis</name>
    <dbReference type="NCBI Taxonomy" id="1459942"/>
    <lineage>
        <taxon>Bacteria</taxon>
        <taxon>Bacillati</taxon>
        <taxon>Actinomycetota</taxon>
        <taxon>Actinomycetes</taxon>
        <taxon>Kitasatosporales</taxon>
        <taxon>Streptomycetaceae</taxon>
        <taxon>Streptomyces</taxon>
    </lineage>
</organism>